<keyword evidence="2" id="KW-1185">Reference proteome</keyword>
<dbReference type="AlphaFoldDB" id="A0A0M7ABZ6"/>
<accession>A0A0M7ABZ6</accession>
<dbReference type="PANTHER" id="PTHR47623">
    <property type="entry name" value="OS09G0287300 PROTEIN"/>
    <property type="match status" value="1"/>
</dbReference>
<dbReference type="OrthoDB" id="9810154at2"/>
<sequence length="175" mass="19683">MRLFLFRHAKSDWGDPDLADFDRPLNGRGKSAARVMGRYLREQNLLPNRILCSTSLRTRETLSRILPFQPQEAQIHLLSDIYNESDLSYTNVIRRHGGRAQQLMVIGHNPATEQTAIELGGTGDADAMADLRVKFPTGALAVIDFDIASWDEIQIGTGHLERFIKPRDLAAKLDD</sequence>
<organism evidence="1 2">
    <name type="scientific">Roseibium alexandrii</name>
    <dbReference type="NCBI Taxonomy" id="388408"/>
    <lineage>
        <taxon>Bacteria</taxon>
        <taxon>Pseudomonadati</taxon>
        <taxon>Pseudomonadota</taxon>
        <taxon>Alphaproteobacteria</taxon>
        <taxon>Hyphomicrobiales</taxon>
        <taxon>Stappiaceae</taxon>
        <taxon>Roseibium</taxon>
    </lineage>
</organism>
<protein>
    <submittedName>
        <fullName evidence="1">Phosphohistidine phosphatase</fullName>
    </submittedName>
</protein>
<dbReference type="SMART" id="SM00855">
    <property type="entry name" value="PGAM"/>
    <property type="match status" value="1"/>
</dbReference>
<dbReference type="EMBL" id="CXWD01000009">
    <property type="protein sequence ID" value="CTQ71164.1"/>
    <property type="molecule type" value="Genomic_DNA"/>
</dbReference>
<dbReference type="InterPro" id="IPR013078">
    <property type="entry name" value="His_Pase_superF_clade-1"/>
</dbReference>
<evidence type="ECO:0000313" key="1">
    <source>
        <dbReference type="EMBL" id="CTQ71164.1"/>
    </source>
</evidence>
<proteinExistence type="predicted"/>
<dbReference type="RefSeq" id="WP_055672289.1">
    <property type="nucleotide sequence ID" value="NZ_CXWD01000009.1"/>
</dbReference>
<gene>
    <name evidence="1" type="ORF">LAX5112_02740</name>
</gene>
<evidence type="ECO:0000313" key="2">
    <source>
        <dbReference type="Proteomes" id="UP000053235"/>
    </source>
</evidence>
<reference evidence="2" key="1">
    <citation type="submission" date="2015-07" db="EMBL/GenBank/DDBJ databases">
        <authorList>
            <person name="Rodrigo-Torres Lidia"/>
            <person name="Arahal R.David."/>
        </authorList>
    </citation>
    <scope>NUCLEOTIDE SEQUENCE [LARGE SCALE GENOMIC DNA]</scope>
    <source>
        <strain evidence="2">CECT 5112</strain>
    </source>
</reference>
<name>A0A0M7ABZ6_9HYPH</name>
<dbReference type="SUPFAM" id="SSF53254">
    <property type="entry name" value="Phosphoglycerate mutase-like"/>
    <property type="match status" value="1"/>
</dbReference>
<dbReference type="PANTHER" id="PTHR47623:SF1">
    <property type="entry name" value="OS09G0287300 PROTEIN"/>
    <property type="match status" value="1"/>
</dbReference>
<dbReference type="Gene3D" id="3.40.50.1240">
    <property type="entry name" value="Phosphoglycerate mutase-like"/>
    <property type="match status" value="1"/>
</dbReference>
<dbReference type="STRING" id="388408.LAX5112_02740"/>
<dbReference type="InterPro" id="IPR029033">
    <property type="entry name" value="His_PPase_superfam"/>
</dbReference>
<dbReference type="Proteomes" id="UP000053235">
    <property type="component" value="Unassembled WGS sequence"/>
</dbReference>
<dbReference type="CDD" id="cd07067">
    <property type="entry name" value="HP_PGM_like"/>
    <property type="match status" value="1"/>
</dbReference>
<dbReference type="Pfam" id="PF00300">
    <property type="entry name" value="His_Phos_1"/>
    <property type="match status" value="1"/>
</dbReference>